<accession>A0A6L5QBR4</accession>
<comment type="caution">
    <text evidence="1">The sequence shown here is derived from an EMBL/GenBank/DDBJ whole genome shotgun (WGS) entry which is preliminary data.</text>
</comment>
<name>A0A6L5QBR4_9BURK</name>
<evidence type="ECO:0000313" key="1">
    <source>
        <dbReference type="EMBL" id="MRX07145.1"/>
    </source>
</evidence>
<proteinExistence type="predicted"/>
<dbReference type="Proteomes" id="UP000481037">
    <property type="component" value="Unassembled WGS sequence"/>
</dbReference>
<organism evidence="1 2">
    <name type="scientific">Duganella alba</name>
    <dbReference type="NCBI Taxonomy" id="2666081"/>
    <lineage>
        <taxon>Bacteria</taxon>
        <taxon>Pseudomonadati</taxon>
        <taxon>Pseudomonadota</taxon>
        <taxon>Betaproteobacteria</taxon>
        <taxon>Burkholderiales</taxon>
        <taxon>Oxalobacteraceae</taxon>
        <taxon>Telluria group</taxon>
        <taxon>Duganella</taxon>
    </lineage>
</organism>
<gene>
    <name evidence="1" type="ORF">GJ697_04770</name>
</gene>
<reference evidence="1 2" key="1">
    <citation type="submission" date="2019-11" db="EMBL/GenBank/DDBJ databases">
        <title>Novel species isolated from a subtropical stream in China.</title>
        <authorList>
            <person name="Lu H."/>
        </authorList>
    </citation>
    <scope>NUCLEOTIDE SEQUENCE [LARGE SCALE GENOMIC DNA]</scope>
    <source>
        <strain evidence="1 2">FT25W</strain>
    </source>
</reference>
<keyword evidence="2" id="KW-1185">Reference proteome</keyword>
<dbReference type="AlphaFoldDB" id="A0A6L5QBR4"/>
<dbReference type="EMBL" id="WKJM01000003">
    <property type="protein sequence ID" value="MRX07145.1"/>
    <property type="molecule type" value="Genomic_DNA"/>
</dbReference>
<dbReference type="RefSeq" id="WP_154362101.1">
    <property type="nucleotide sequence ID" value="NZ_WKJM01000003.1"/>
</dbReference>
<protein>
    <submittedName>
        <fullName evidence="1">Uncharacterized protein</fullName>
    </submittedName>
</protein>
<evidence type="ECO:0000313" key="2">
    <source>
        <dbReference type="Proteomes" id="UP000481037"/>
    </source>
</evidence>
<sequence length="188" mass="20668">MTEHSTHTREDVLNEFAMDFEPRAGILQRYLSRYPEYSLELVDLARELSREFDDDAPLSADDLAAVDAGLRRLQNASISLQFLQSAPAKTFTNAVKKLGLPVQVALALRECRIDSSTVPPRALAKLAKALDAPVDVLVAHMALPPQTSQHRASKSSTKPVAAEKVSLERILREAGCDEAALSKFLKDE</sequence>